<dbReference type="CDD" id="cd19410">
    <property type="entry name" value="HK9-like_sensor"/>
    <property type="match status" value="1"/>
</dbReference>
<protein>
    <recommendedName>
        <fullName evidence="2">histidine kinase</fullName>
        <ecNumber evidence="2">2.7.13.3</ecNumber>
    </recommendedName>
</protein>
<keyword evidence="14" id="KW-1185">Reference proteome</keyword>
<feature type="compositionally biased region" description="Pro residues" evidence="9">
    <location>
        <begin position="724"/>
        <end position="735"/>
    </location>
</feature>
<dbReference type="Pfam" id="PF13185">
    <property type="entry name" value="GAF_2"/>
    <property type="match status" value="1"/>
</dbReference>
<organism evidence="13 14">
    <name type="scientific">Pelomonas parva</name>
    <dbReference type="NCBI Taxonomy" id="3299032"/>
    <lineage>
        <taxon>Bacteria</taxon>
        <taxon>Pseudomonadati</taxon>
        <taxon>Pseudomonadota</taxon>
        <taxon>Betaproteobacteria</taxon>
        <taxon>Burkholderiales</taxon>
        <taxon>Sphaerotilaceae</taxon>
        <taxon>Roseateles</taxon>
    </lineage>
</organism>
<dbReference type="PANTHER" id="PTHR45339:SF1">
    <property type="entry name" value="HYBRID SIGNAL TRANSDUCTION HISTIDINE KINASE J"/>
    <property type="match status" value="1"/>
</dbReference>
<dbReference type="Gene3D" id="1.10.287.130">
    <property type="match status" value="1"/>
</dbReference>
<dbReference type="EC" id="2.7.13.3" evidence="2"/>
<dbReference type="Gene3D" id="3.30.450.40">
    <property type="match status" value="1"/>
</dbReference>
<evidence type="ECO:0000256" key="2">
    <source>
        <dbReference type="ARBA" id="ARBA00012438"/>
    </source>
</evidence>
<dbReference type="Gene3D" id="3.30.565.10">
    <property type="entry name" value="Histidine kinase-like ATPase, C-terminal domain"/>
    <property type="match status" value="1"/>
</dbReference>
<dbReference type="CDD" id="cd17546">
    <property type="entry name" value="REC_hyHK_CKI1_RcsC-like"/>
    <property type="match status" value="1"/>
</dbReference>
<dbReference type="InterPro" id="IPR036890">
    <property type="entry name" value="HATPase_C_sf"/>
</dbReference>
<feature type="modified residue" description="4-aspartylphosphate" evidence="7">
    <location>
        <position position="1080"/>
    </location>
</feature>
<dbReference type="Gene3D" id="3.40.50.2300">
    <property type="match status" value="3"/>
</dbReference>
<evidence type="ECO:0000256" key="9">
    <source>
        <dbReference type="SAM" id="MobiDB-lite"/>
    </source>
</evidence>
<dbReference type="Pfam" id="PF00072">
    <property type="entry name" value="Response_reg"/>
    <property type="match status" value="3"/>
</dbReference>
<feature type="region of interest" description="Disordered" evidence="9">
    <location>
        <begin position="711"/>
        <end position="742"/>
    </location>
</feature>
<dbReference type="SMART" id="SM00387">
    <property type="entry name" value="HATPase_c"/>
    <property type="match status" value="1"/>
</dbReference>
<evidence type="ECO:0000259" key="12">
    <source>
        <dbReference type="PROSITE" id="PS50110"/>
    </source>
</evidence>
<keyword evidence="4" id="KW-0808">Transferase</keyword>
<dbReference type="PRINTS" id="PR00344">
    <property type="entry name" value="BCTRLSENSOR"/>
</dbReference>
<dbReference type="PANTHER" id="PTHR45339">
    <property type="entry name" value="HYBRID SIGNAL TRANSDUCTION HISTIDINE KINASE J"/>
    <property type="match status" value="1"/>
</dbReference>
<evidence type="ECO:0000313" key="13">
    <source>
        <dbReference type="EMBL" id="MFG6433855.1"/>
    </source>
</evidence>
<gene>
    <name evidence="13" type="ORF">ACG00Y_28395</name>
</gene>
<evidence type="ECO:0000259" key="11">
    <source>
        <dbReference type="PROSITE" id="PS50109"/>
    </source>
</evidence>
<dbReference type="PROSITE" id="PS50109">
    <property type="entry name" value="HIS_KIN"/>
    <property type="match status" value="1"/>
</dbReference>
<feature type="domain" description="Histidine kinase" evidence="11">
    <location>
        <begin position="490"/>
        <end position="709"/>
    </location>
</feature>
<evidence type="ECO:0000256" key="10">
    <source>
        <dbReference type="SAM" id="Phobius"/>
    </source>
</evidence>
<dbReference type="InterPro" id="IPR007891">
    <property type="entry name" value="CHASE3"/>
</dbReference>
<dbReference type="RefSeq" id="WP_394484968.1">
    <property type="nucleotide sequence ID" value="NZ_JBIGHV010000017.1"/>
</dbReference>
<keyword evidence="10" id="KW-0812">Transmembrane</keyword>
<dbReference type="InterPro" id="IPR004358">
    <property type="entry name" value="Sig_transdc_His_kin-like_C"/>
</dbReference>
<name>A0ABW7FE03_9BURK</name>
<feature type="transmembrane region" description="Helical" evidence="10">
    <location>
        <begin position="184"/>
        <end position="205"/>
    </location>
</feature>
<feature type="domain" description="Response regulatory" evidence="12">
    <location>
        <begin position="882"/>
        <end position="999"/>
    </location>
</feature>
<feature type="modified residue" description="4-aspartylphosphate" evidence="7">
    <location>
        <position position="809"/>
    </location>
</feature>
<evidence type="ECO:0000256" key="6">
    <source>
        <dbReference type="ARBA" id="ARBA00023012"/>
    </source>
</evidence>
<dbReference type="SUPFAM" id="SSF55781">
    <property type="entry name" value="GAF domain-like"/>
    <property type="match status" value="1"/>
</dbReference>
<evidence type="ECO:0000256" key="1">
    <source>
        <dbReference type="ARBA" id="ARBA00000085"/>
    </source>
</evidence>
<dbReference type="InterPro" id="IPR029016">
    <property type="entry name" value="GAF-like_dom_sf"/>
</dbReference>
<sequence>MNETGSEDSGQFRRILTRNLALPLLMGLGGTLIFVALVWHLLARLSWVDHTHRAMAKGQELATLLADQESGMRGFLLSGEESFLAPYTLAVAKFDGKLRATQAMVADHPAQTDRLRRVAGLVARWDEYARDVIAMRRRGEAVERLVRTERGKQLFDEIRRELRGFMESESQLLRDRIEDVEGSTWTAVTGYIALLMVVSGLLAWAGRRDIKALSSDYGDALGRARQSARDNEERAWLRGAQAELANLLAGERAASGLAARTLGFLAERTGAVVSAAFLRGEDGHLQRIAAHGLTADSDAPADAERGLVGQVWRDGTLQRLPGLQAGYLKVATHLGDTPPQEIVLMPALNDGEVNGVLELGFVQPPGTRELALLEQLQQPLGTLLEAARYRQRLQQSLEETRQLNEELQVQQEELRTANEELSEQSRVLAESQLQLEEQRAELEQTNVQLGEQSETLSRRNAALTQAQADLNERAAELQRASRYKSEFLANMSHELRTPLNSSLILSKLLADNRPGNLTEEQLRFASTIHGAGQDLLVLINDILDLSKVEAGKLEIAPAPMPLQALADSMRRQFEPLATHKKLQLQLQLAPGLPGALVTDAQRVEQILRNLLSNAIKFTEKGTVTLQLEPRAGGVAFIVKDTGIGISAAQQRHVFEAFHQGDGALNRRYGGTGLGLSISRQLAGLLGGDIQLSSVEGEGSQFTLTLPLQAPATAAPPAERHAPIAPLPPAPPPPATPQQQVPPAFADDRDELAGDAPPRRLALVVEDDLRFAGVLYDLAHEMQYRCLVATRAGEALELAGAHLPQAILLDVRLPDGSGLAVLQRLKEDPRTRHIPVHVIAGEDFRDVALPLGAVGTAIKPTTREDLVEIFRKLEQHGADQVRRLLLVEDDQRQRESIAHLIGDDDIEVVAVERGEQALALLDEQHFDCMVIDLKLPDMDGNELLARMAARGPEAATPPVIVYTGRNLSRDEEAQLNRYSRSIIIKGARSPERLLDEVTLFLHRVESRMSGERRDMLRTARNREQVFEGRKVLLVDDDMRNVFALTSVLEQHGLTVEPARNGVEALEKLEALGDDIDIVLMDVMMPVMDGLEATRRIRADTRWHKLPVIAITAKAMRDDQEQCRKAGCNDYLAKPIELDRLVSLLRVWLPVTV</sequence>
<dbReference type="SUPFAM" id="SSF55874">
    <property type="entry name" value="ATPase domain of HSP90 chaperone/DNA topoisomerase II/histidine kinase"/>
    <property type="match status" value="1"/>
</dbReference>
<evidence type="ECO:0000256" key="7">
    <source>
        <dbReference type="PROSITE-ProRule" id="PRU00169"/>
    </source>
</evidence>
<dbReference type="SMART" id="SM00448">
    <property type="entry name" value="REC"/>
    <property type="match status" value="3"/>
</dbReference>
<keyword evidence="3 7" id="KW-0597">Phosphoprotein</keyword>
<dbReference type="InterPro" id="IPR003018">
    <property type="entry name" value="GAF"/>
</dbReference>
<dbReference type="Proteomes" id="UP001606210">
    <property type="component" value="Unassembled WGS sequence"/>
</dbReference>
<dbReference type="Pfam" id="PF02518">
    <property type="entry name" value="HATPase_c"/>
    <property type="match status" value="1"/>
</dbReference>
<evidence type="ECO:0000256" key="4">
    <source>
        <dbReference type="ARBA" id="ARBA00022679"/>
    </source>
</evidence>
<comment type="caution">
    <text evidence="13">The sequence shown here is derived from an EMBL/GenBank/DDBJ whole genome shotgun (WGS) entry which is preliminary data.</text>
</comment>
<dbReference type="Pfam" id="PF00512">
    <property type="entry name" value="HisKA"/>
    <property type="match status" value="1"/>
</dbReference>
<feature type="modified residue" description="4-aspartylphosphate" evidence="7">
    <location>
        <position position="931"/>
    </location>
</feature>
<keyword evidence="5" id="KW-0418">Kinase</keyword>
<keyword evidence="10" id="KW-1133">Transmembrane helix</keyword>
<dbReference type="EMBL" id="JBIGHV010000017">
    <property type="protein sequence ID" value="MFG6433855.1"/>
    <property type="molecule type" value="Genomic_DNA"/>
</dbReference>
<evidence type="ECO:0000256" key="8">
    <source>
        <dbReference type="SAM" id="Coils"/>
    </source>
</evidence>
<dbReference type="InterPro" id="IPR003661">
    <property type="entry name" value="HisK_dim/P_dom"/>
</dbReference>
<dbReference type="InterPro" id="IPR011006">
    <property type="entry name" value="CheY-like_superfamily"/>
</dbReference>
<dbReference type="CDD" id="cd00156">
    <property type="entry name" value="REC"/>
    <property type="match status" value="1"/>
</dbReference>
<dbReference type="InterPro" id="IPR036097">
    <property type="entry name" value="HisK_dim/P_sf"/>
</dbReference>
<dbReference type="InterPro" id="IPR005467">
    <property type="entry name" value="His_kinase_dom"/>
</dbReference>
<keyword evidence="6" id="KW-0902">Two-component regulatory system</keyword>
<comment type="catalytic activity">
    <reaction evidence="1">
        <text>ATP + protein L-histidine = ADP + protein N-phospho-L-histidine.</text>
        <dbReference type="EC" id="2.7.13.3"/>
    </reaction>
</comment>
<evidence type="ECO:0000313" key="14">
    <source>
        <dbReference type="Proteomes" id="UP001606210"/>
    </source>
</evidence>
<reference evidence="13 14" key="1">
    <citation type="submission" date="2024-08" db="EMBL/GenBank/DDBJ databases">
        <authorList>
            <person name="Lu H."/>
        </authorList>
    </citation>
    <scope>NUCLEOTIDE SEQUENCE [LARGE SCALE GENOMIC DNA]</scope>
    <source>
        <strain evidence="13 14">LYH14W</strain>
    </source>
</reference>
<dbReference type="SUPFAM" id="SSF47384">
    <property type="entry name" value="Homodimeric domain of signal transducing histidine kinase"/>
    <property type="match status" value="1"/>
</dbReference>
<dbReference type="SMART" id="SM00388">
    <property type="entry name" value="HisKA"/>
    <property type="match status" value="1"/>
</dbReference>
<dbReference type="InterPro" id="IPR001789">
    <property type="entry name" value="Sig_transdc_resp-reg_receiver"/>
</dbReference>
<evidence type="ECO:0000256" key="3">
    <source>
        <dbReference type="ARBA" id="ARBA00022553"/>
    </source>
</evidence>
<dbReference type="SUPFAM" id="SSF52172">
    <property type="entry name" value="CheY-like"/>
    <property type="match status" value="3"/>
</dbReference>
<proteinExistence type="predicted"/>
<feature type="coiled-coil region" evidence="8">
    <location>
        <begin position="386"/>
        <end position="480"/>
    </location>
</feature>
<feature type="domain" description="Response regulatory" evidence="12">
    <location>
        <begin position="760"/>
        <end position="873"/>
    </location>
</feature>
<keyword evidence="10" id="KW-0472">Membrane</keyword>
<feature type="transmembrane region" description="Helical" evidence="10">
    <location>
        <begin position="20"/>
        <end position="43"/>
    </location>
</feature>
<evidence type="ECO:0000256" key="5">
    <source>
        <dbReference type="ARBA" id="ARBA00022777"/>
    </source>
</evidence>
<accession>A0ABW7FE03</accession>
<dbReference type="PROSITE" id="PS50110">
    <property type="entry name" value="RESPONSE_REGULATORY"/>
    <property type="match status" value="3"/>
</dbReference>
<dbReference type="CDD" id="cd16922">
    <property type="entry name" value="HATPase_EvgS-ArcB-TorS-like"/>
    <property type="match status" value="1"/>
</dbReference>
<dbReference type="Pfam" id="PF05227">
    <property type="entry name" value="CHASE3"/>
    <property type="match status" value="1"/>
</dbReference>
<keyword evidence="8" id="KW-0175">Coiled coil</keyword>
<dbReference type="CDD" id="cd00082">
    <property type="entry name" value="HisKA"/>
    <property type="match status" value="1"/>
</dbReference>
<dbReference type="InterPro" id="IPR003594">
    <property type="entry name" value="HATPase_dom"/>
</dbReference>
<feature type="domain" description="Response regulatory" evidence="12">
    <location>
        <begin position="1029"/>
        <end position="1147"/>
    </location>
</feature>